<dbReference type="RefSeq" id="WP_028287640.1">
    <property type="nucleotide sequence ID" value="NZ_BMLF01000002.1"/>
</dbReference>
<dbReference type="InterPro" id="IPR036280">
    <property type="entry name" value="Multihaem_cyt_sf"/>
</dbReference>
<gene>
    <name evidence="6" type="ORF">GCM10011534_24940</name>
</gene>
<dbReference type="PROSITE" id="PS51007">
    <property type="entry name" value="CYTC"/>
    <property type="match status" value="1"/>
</dbReference>
<keyword evidence="2 3" id="KW-0408">Iron</keyword>
<keyword evidence="4" id="KW-0732">Signal</keyword>
<organism evidence="6 7">
    <name type="scientific">Pseudooceanicola nanhaiensis</name>
    <dbReference type="NCBI Taxonomy" id="375761"/>
    <lineage>
        <taxon>Bacteria</taxon>
        <taxon>Pseudomonadati</taxon>
        <taxon>Pseudomonadota</taxon>
        <taxon>Alphaproteobacteria</taxon>
        <taxon>Rhodobacterales</taxon>
        <taxon>Paracoccaceae</taxon>
        <taxon>Pseudooceanicola</taxon>
    </lineage>
</organism>
<keyword evidence="7" id="KW-1185">Reference proteome</keyword>
<keyword evidence="1 3" id="KW-0479">Metal-binding</keyword>
<keyword evidence="3" id="KW-0349">Heme</keyword>
<dbReference type="Proteomes" id="UP000649829">
    <property type="component" value="Unassembled WGS sequence"/>
</dbReference>
<sequence length="206" mass="21838">MKPFAIVAALALAGPALAEQAVVAPPEAGSVSRADGLAAWDRVYEVVSHPRCANCHVGPDNIPMWSGPSYGTARKHGMNINAGESRMGAEYVPCAACHVQRAQEDLADNGPNEPPQVALAWQLAPVEFQWFGKTSAEICAQMADPERTGGRDWVALAEHLAEDAHHGGFVAWGWNPGGGREPAPYDLQRHIDDVLAWGAAGTPCAD</sequence>
<dbReference type="GO" id="GO:0020037">
    <property type="term" value="F:heme binding"/>
    <property type="evidence" value="ECO:0007669"/>
    <property type="project" value="InterPro"/>
</dbReference>
<name>A0A917WGT0_9RHOB</name>
<dbReference type="EMBL" id="BMLF01000002">
    <property type="protein sequence ID" value="GGM02079.1"/>
    <property type="molecule type" value="Genomic_DNA"/>
</dbReference>
<dbReference type="InterPro" id="IPR009056">
    <property type="entry name" value="Cyt_c-like_dom"/>
</dbReference>
<dbReference type="GO" id="GO:0046872">
    <property type="term" value="F:metal ion binding"/>
    <property type="evidence" value="ECO:0007669"/>
    <property type="project" value="UniProtKB-KW"/>
</dbReference>
<evidence type="ECO:0000256" key="4">
    <source>
        <dbReference type="SAM" id="SignalP"/>
    </source>
</evidence>
<reference evidence="6" key="1">
    <citation type="journal article" date="2014" name="Int. J. Syst. Evol. Microbiol.">
        <title>Complete genome sequence of Corynebacterium casei LMG S-19264T (=DSM 44701T), isolated from a smear-ripened cheese.</title>
        <authorList>
            <consortium name="US DOE Joint Genome Institute (JGI-PGF)"/>
            <person name="Walter F."/>
            <person name="Albersmeier A."/>
            <person name="Kalinowski J."/>
            <person name="Ruckert C."/>
        </authorList>
    </citation>
    <scope>NUCLEOTIDE SEQUENCE</scope>
    <source>
        <strain evidence="6">CGMCC 1.6293</strain>
    </source>
</reference>
<feature type="chain" id="PRO_5037964470" description="Cytochrome c domain-containing protein" evidence="4">
    <location>
        <begin position="19"/>
        <end position="206"/>
    </location>
</feature>
<protein>
    <recommendedName>
        <fullName evidence="5">Cytochrome c domain-containing protein</fullName>
    </recommendedName>
</protein>
<feature type="domain" description="Cytochrome c" evidence="5">
    <location>
        <begin position="78"/>
        <end position="202"/>
    </location>
</feature>
<evidence type="ECO:0000313" key="7">
    <source>
        <dbReference type="Proteomes" id="UP000649829"/>
    </source>
</evidence>
<comment type="caution">
    <text evidence="6">The sequence shown here is derived from an EMBL/GenBank/DDBJ whole genome shotgun (WGS) entry which is preliminary data.</text>
</comment>
<evidence type="ECO:0000313" key="6">
    <source>
        <dbReference type="EMBL" id="GGM02079.1"/>
    </source>
</evidence>
<accession>A0A917WGT0</accession>
<dbReference type="SUPFAM" id="SSF48695">
    <property type="entry name" value="Multiheme cytochromes"/>
    <property type="match status" value="1"/>
</dbReference>
<reference evidence="6" key="2">
    <citation type="submission" date="2020-09" db="EMBL/GenBank/DDBJ databases">
        <authorList>
            <person name="Sun Q."/>
            <person name="Zhou Y."/>
        </authorList>
    </citation>
    <scope>NUCLEOTIDE SEQUENCE</scope>
    <source>
        <strain evidence="6">CGMCC 1.6293</strain>
    </source>
</reference>
<proteinExistence type="predicted"/>
<dbReference type="GO" id="GO:0009055">
    <property type="term" value="F:electron transfer activity"/>
    <property type="evidence" value="ECO:0007669"/>
    <property type="project" value="InterPro"/>
</dbReference>
<evidence type="ECO:0000256" key="2">
    <source>
        <dbReference type="ARBA" id="ARBA00023004"/>
    </source>
</evidence>
<feature type="signal peptide" evidence="4">
    <location>
        <begin position="1"/>
        <end position="18"/>
    </location>
</feature>
<evidence type="ECO:0000256" key="1">
    <source>
        <dbReference type="ARBA" id="ARBA00022723"/>
    </source>
</evidence>
<evidence type="ECO:0000259" key="5">
    <source>
        <dbReference type="PROSITE" id="PS51007"/>
    </source>
</evidence>
<dbReference type="AlphaFoldDB" id="A0A917WGT0"/>
<evidence type="ECO:0000256" key="3">
    <source>
        <dbReference type="PROSITE-ProRule" id="PRU00433"/>
    </source>
</evidence>